<protein>
    <submittedName>
        <fullName evidence="1">Uncharacterized protein</fullName>
    </submittedName>
</protein>
<reference evidence="1 2" key="1">
    <citation type="submission" date="2018-07" db="EMBL/GenBank/DDBJ databases">
        <title>Uncovering a Universe of Circular DNA Viruses in Animal Metagenomes.</title>
        <authorList>
            <person name="Tisza M."/>
            <person name="Buck C."/>
            <person name="Pastrana D."/>
            <person name="Welch N."/>
            <person name="Peretti A."/>
        </authorList>
    </citation>
    <scope>NUCLEOTIDE SEQUENCE [LARGE SCALE GENOMIC DNA]</scope>
    <source>
        <strain evidence="1">Ctbg_1</strain>
    </source>
</reference>
<sequence>MGLLTTEHLTKIINKVKSLVFGTNNIEDGAITKAKIDSAFINEITAAKTDTTNLKNIVIFLPENVDLSNIEELDITNNIGLYVTDINSSVGDHMFLRKFDDYDFVNIAFNGCTVTIKNGTHVVGFTAHHFNTISTAIDNGDTNNTQILQIQAVLNMVQSVTIALIRIECTIDSINDTTTYTAKLITQTQEFNLVKTND</sequence>
<accession>A0A345MSZ9</accession>
<evidence type="ECO:0000313" key="2">
    <source>
        <dbReference type="Proteomes" id="UP000257554"/>
    </source>
</evidence>
<keyword evidence="2" id="KW-1185">Reference proteome</keyword>
<evidence type="ECO:0000313" key="1">
    <source>
        <dbReference type="EMBL" id="AXH74499.1"/>
    </source>
</evidence>
<proteinExistence type="predicted"/>
<name>A0A345MSZ9_9CAUD</name>
<dbReference type="RefSeq" id="YP_010097654.1">
    <property type="nucleotide sequence ID" value="NC_055760.1"/>
</dbReference>
<organism evidence="1 2">
    <name type="scientific">crAssphage sp. isolate ctbg_1</name>
    <dbReference type="NCBI Taxonomy" id="2989854"/>
    <lineage>
        <taxon>Viruses</taxon>
        <taxon>Duplodnaviria</taxon>
        <taxon>Heunggongvirae</taxon>
        <taxon>Uroviricota</taxon>
        <taxon>Caudoviricetes</taxon>
        <taxon>Crassvirales</taxon>
        <taxon>Intestiviridae</taxon>
        <taxon>Crudevirinae</taxon>
        <taxon>Whopevirus</taxon>
        <taxon>Whopevirus animalis</taxon>
    </lineage>
</organism>
<dbReference type="GeneID" id="76971864"/>
<dbReference type="EMBL" id="MH616963">
    <property type="protein sequence ID" value="AXH74499.1"/>
    <property type="molecule type" value="Genomic_DNA"/>
</dbReference>
<dbReference type="Proteomes" id="UP000257554">
    <property type="component" value="Segment"/>
</dbReference>